<sequence length="263" mass="28422">MQSATPSSTDTDVAVSATVVEHHRLRHDLAVVRLECDSEIVPFRAGQYVDVTVPQRPNLPRRLSPALPPSMDGKLEFHVRTVPGGWVSKTIVESTSPGDVWTVGSPRGGDLHIDDTGRIVVMIAGGTGLAPLRALLLDVARRPQPPRTFLFVGGRSPRDLYAADMLALLGEALPWLTIVPVTESLYDPAIADPFHDRIAAHVGDLGIDPEELLEGTLGDIVTSYGAFGDHQVLVCGSAPMVRSTVQRLLETGTPLENIRYDPY</sequence>
<evidence type="ECO:0000256" key="2">
    <source>
        <dbReference type="ARBA" id="ARBA00022714"/>
    </source>
</evidence>
<dbReference type="KEGG" id="rcr:NCTC10994_03322"/>
<dbReference type="SUPFAM" id="SSF63380">
    <property type="entry name" value="Riboflavin synthase domain-like"/>
    <property type="match status" value="1"/>
</dbReference>
<dbReference type="EMBL" id="LS483468">
    <property type="protein sequence ID" value="SQI36411.1"/>
    <property type="molecule type" value="Genomic_DNA"/>
</dbReference>
<dbReference type="Pfam" id="PF00175">
    <property type="entry name" value="NAD_binding_1"/>
    <property type="match status" value="1"/>
</dbReference>
<evidence type="ECO:0000256" key="3">
    <source>
        <dbReference type="ARBA" id="ARBA00023014"/>
    </source>
</evidence>
<keyword evidence="6" id="KW-1185">Reference proteome</keyword>
<dbReference type="SUPFAM" id="SSF52343">
    <property type="entry name" value="Ferredoxin reductase-like, C-terminal NADP-linked domain"/>
    <property type="match status" value="1"/>
</dbReference>
<dbReference type="InterPro" id="IPR008333">
    <property type="entry name" value="Cbr1-like_FAD-bd_dom"/>
</dbReference>
<dbReference type="PANTHER" id="PTHR47354">
    <property type="entry name" value="NADH OXIDOREDUCTASE HCR"/>
    <property type="match status" value="1"/>
</dbReference>
<dbReference type="STRING" id="1219011.GCA_001895045_03410"/>
<feature type="domain" description="FAD-binding FR-type" evidence="4">
    <location>
        <begin position="12"/>
        <end position="114"/>
    </location>
</feature>
<proteinExistence type="predicted"/>
<dbReference type="Proteomes" id="UP000249091">
    <property type="component" value="Chromosome 1"/>
</dbReference>
<organism evidence="5 6">
    <name type="scientific">Rhodococcus coprophilus</name>
    <dbReference type="NCBI Taxonomy" id="38310"/>
    <lineage>
        <taxon>Bacteria</taxon>
        <taxon>Bacillati</taxon>
        <taxon>Actinomycetota</taxon>
        <taxon>Actinomycetes</taxon>
        <taxon>Mycobacteriales</taxon>
        <taxon>Nocardiaceae</taxon>
        <taxon>Rhodococcus</taxon>
    </lineage>
</organism>
<evidence type="ECO:0000256" key="1">
    <source>
        <dbReference type="ARBA" id="ARBA00001974"/>
    </source>
</evidence>
<dbReference type="PRINTS" id="PR00410">
    <property type="entry name" value="PHEHYDRXLASE"/>
</dbReference>
<dbReference type="InterPro" id="IPR001433">
    <property type="entry name" value="OxRdtase_FAD/NAD-bd"/>
</dbReference>
<dbReference type="CDD" id="cd06187">
    <property type="entry name" value="O2ase_reductase_like"/>
    <property type="match status" value="1"/>
</dbReference>
<gene>
    <name evidence="5" type="primary">xylA</name>
    <name evidence="5" type="ORF">NCTC10994_03322</name>
</gene>
<keyword evidence="3" id="KW-0411">Iron-sulfur</keyword>
<name>A0A2X4UC13_9NOCA</name>
<protein>
    <submittedName>
        <fullName evidence="5">Oxidoreductase</fullName>
    </submittedName>
</protein>
<keyword evidence="2" id="KW-0408">Iron</keyword>
<reference evidence="5 6" key="1">
    <citation type="submission" date="2018-06" db="EMBL/GenBank/DDBJ databases">
        <authorList>
            <consortium name="Pathogen Informatics"/>
            <person name="Doyle S."/>
        </authorList>
    </citation>
    <scope>NUCLEOTIDE SEQUENCE [LARGE SCALE GENOMIC DNA]</scope>
    <source>
        <strain evidence="5 6">NCTC10994</strain>
    </source>
</reference>
<dbReference type="InterPro" id="IPR017938">
    <property type="entry name" value="Riboflavin_synthase-like_b-brl"/>
</dbReference>
<dbReference type="InterPro" id="IPR017927">
    <property type="entry name" value="FAD-bd_FR_type"/>
</dbReference>
<dbReference type="GO" id="GO:0051537">
    <property type="term" value="F:2 iron, 2 sulfur cluster binding"/>
    <property type="evidence" value="ECO:0007669"/>
    <property type="project" value="UniProtKB-KW"/>
</dbReference>
<keyword evidence="2" id="KW-0001">2Fe-2S</keyword>
<dbReference type="AlphaFoldDB" id="A0A2X4UC13"/>
<evidence type="ECO:0000313" key="5">
    <source>
        <dbReference type="EMBL" id="SQI36411.1"/>
    </source>
</evidence>
<dbReference type="InterPro" id="IPR039261">
    <property type="entry name" value="FNR_nucleotide-bd"/>
</dbReference>
<accession>A0A2X4UC13</accession>
<dbReference type="Pfam" id="PF00970">
    <property type="entry name" value="FAD_binding_6"/>
    <property type="match status" value="1"/>
</dbReference>
<dbReference type="PROSITE" id="PS51384">
    <property type="entry name" value="FAD_FR"/>
    <property type="match status" value="1"/>
</dbReference>
<dbReference type="Gene3D" id="3.40.50.80">
    <property type="entry name" value="Nucleotide-binding domain of ferredoxin-NADP reductase (FNR) module"/>
    <property type="match status" value="1"/>
</dbReference>
<comment type="cofactor">
    <cofactor evidence="1">
        <name>FAD</name>
        <dbReference type="ChEBI" id="CHEBI:57692"/>
    </cofactor>
</comment>
<dbReference type="RefSeq" id="WP_072702964.1">
    <property type="nucleotide sequence ID" value="NZ_JAFBBL010000001.1"/>
</dbReference>
<keyword evidence="2" id="KW-0479">Metal-binding</keyword>
<dbReference type="PANTHER" id="PTHR47354:SF5">
    <property type="entry name" value="PROTEIN RFBI"/>
    <property type="match status" value="1"/>
</dbReference>
<evidence type="ECO:0000313" key="6">
    <source>
        <dbReference type="Proteomes" id="UP000249091"/>
    </source>
</evidence>
<dbReference type="GO" id="GO:0016491">
    <property type="term" value="F:oxidoreductase activity"/>
    <property type="evidence" value="ECO:0007669"/>
    <property type="project" value="InterPro"/>
</dbReference>
<dbReference type="Gene3D" id="2.40.30.10">
    <property type="entry name" value="Translation factors"/>
    <property type="match status" value="1"/>
</dbReference>
<dbReference type="InterPro" id="IPR050415">
    <property type="entry name" value="MRET"/>
</dbReference>
<evidence type="ECO:0000259" key="4">
    <source>
        <dbReference type="PROSITE" id="PS51384"/>
    </source>
</evidence>